<name>A0A8F9XMI0_9BACT</name>
<sequence length="369" mass="39793">MKPTQSPLDLAAARIVYGNIDDLKNSLAAGATDLAVLRRARELAGNLREGTTKCRLLDAAIRQATPPDPLFHCPYCTRGNFTRQGLRAHRCEVRGGKPLSIPAVHLAIKRGTAATAPQPSALNSQPNMSSSPKKHALTLLAAPDLAVAKDGVAKLQSLAVAQVAAVGEMESNAAKGGILAGLTLHRVKASLPHGHFGKWIGQISTAVEICRTVKKSQANNYMRLAMVFLEKTKAQKPELLALPGDQTSLDLADNHAGQQLRAKLEKFTAGLSLNELLIKHGIKGVGLKTELETAKEDEDDAPQPGQAEDYFTEVAERVYGFRQLVTSRENIARLTPQQLETLHQTVTDSVAEFRRLYDEAKGKTSALPV</sequence>
<dbReference type="AlphaFoldDB" id="A0A8F9XMI0"/>
<evidence type="ECO:0000313" key="2">
    <source>
        <dbReference type="Proteomes" id="UP000825051"/>
    </source>
</evidence>
<evidence type="ECO:0000313" key="1">
    <source>
        <dbReference type="EMBL" id="QYM80261.1"/>
    </source>
</evidence>
<protein>
    <submittedName>
        <fullName evidence="1">Uncharacterized protein</fullName>
    </submittedName>
</protein>
<gene>
    <name evidence="1" type="ORF">K0B96_06510</name>
</gene>
<proteinExistence type="predicted"/>
<dbReference type="RefSeq" id="WP_220165187.1">
    <property type="nucleotide sequence ID" value="NZ_CP080507.1"/>
</dbReference>
<dbReference type="Proteomes" id="UP000825051">
    <property type="component" value="Chromosome"/>
</dbReference>
<accession>A0A8F9XMI0</accession>
<dbReference type="EMBL" id="CP080507">
    <property type="protein sequence ID" value="QYM80261.1"/>
    <property type="molecule type" value="Genomic_DNA"/>
</dbReference>
<dbReference type="KEGG" id="ole:K0B96_06510"/>
<reference evidence="1" key="1">
    <citation type="submission" date="2021-08" db="EMBL/GenBank/DDBJ databases">
        <title>Genome of a novel bacterium of the phylum Verrucomicrobia, Oleiharenicola sp. KSB-15.</title>
        <authorList>
            <person name="Chung J.-H."/>
            <person name="Ahn J.-H."/>
            <person name="Yoon Y."/>
            <person name="Kim D.-Y."/>
            <person name="An S.-H."/>
            <person name="Park I."/>
            <person name="Yeon J."/>
        </authorList>
    </citation>
    <scope>NUCLEOTIDE SEQUENCE</scope>
    <source>
        <strain evidence="1">KSB-15</strain>
    </source>
</reference>
<organism evidence="1 2">
    <name type="scientific">Horticoccus luteus</name>
    <dbReference type="NCBI Taxonomy" id="2862869"/>
    <lineage>
        <taxon>Bacteria</taxon>
        <taxon>Pseudomonadati</taxon>
        <taxon>Verrucomicrobiota</taxon>
        <taxon>Opitutia</taxon>
        <taxon>Opitutales</taxon>
        <taxon>Opitutaceae</taxon>
        <taxon>Horticoccus</taxon>
    </lineage>
</organism>
<keyword evidence="2" id="KW-1185">Reference proteome</keyword>